<feature type="domain" description="Methionyl/Valyl/Leucyl/Isoleucyl-tRNA synthetase anticodon-binding" evidence="10">
    <location>
        <begin position="1"/>
        <end position="62"/>
    </location>
</feature>
<dbReference type="PANTHER" id="PTHR11946:SF109">
    <property type="entry name" value="VALINE--TRNA LIGASE"/>
    <property type="match status" value="1"/>
</dbReference>
<feature type="coiled-coil region" evidence="9">
    <location>
        <begin position="134"/>
        <end position="161"/>
    </location>
</feature>
<evidence type="ECO:0000256" key="3">
    <source>
        <dbReference type="ARBA" id="ARBA00022598"/>
    </source>
</evidence>
<evidence type="ECO:0000256" key="7">
    <source>
        <dbReference type="ARBA" id="ARBA00023146"/>
    </source>
</evidence>
<dbReference type="EMBL" id="AK221866">
    <property type="protein sequence ID" value="BAD94159.1"/>
    <property type="molecule type" value="mRNA"/>
</dbReference>
<keyword evidence="3" id="KW-0436">Ligase</keyword>
<dbReference type="Gene3D" id="1.10.730.10">
    <property type="entry name" value="Isoleucyl-tRNA Synthetase, Domain 1"/>
    <property type="match status" value="1"/>
</dbReference>
<keyword evidence="6" id="KW-0648">Protein biosynthesis</keyword>
<protein>
    <recommendedName>
        <fullName evidence="2">valine--tRNA ligase</fullName>
        <ecNumber evidence="2">6.1.1.9</ecNumber>
    </recommendedName>
    <alternativeName>
        <fullName evidence="8">Valyl-tRNA synthetase</fullName>
    </alternativeName>
</protein>
<sequence>MPFVTEELWQRLPAPKDTERKASIMICDYPSAIENWSNEKVESEMDTVLATVKCMRALRAGLLEEQKNERLPAFALCENNVTSEIVKSHELEIRTLANLSSLEVVSKGQHAAPPGSSVETVNENLKVYLEVDGAINTEAEQEKIRNKIGELQKQKEKLQKMMSVSTYEEKVPANIKEDNANKLAKILQEFDFFEKESARLAAETSNSGNQ</sequence>
<dbReference type="InterPro" id="IPR013155">
    <property type="entry name" value="M/V/L/I-tRNA-synth_anticd-bd"/>
</dbReference>
<evidence type="ECO:0000256" key="8">
    <source>
        <dbReference type="ARBA" id="ARBA00029936"/>
    </source>
</evidence>
<dbReference type="GO" id="GO:0006438">
    <property type="term" value="P:valyl-tRNA aminoacylation"/>
    <property type="evidence" value="ECO:0007669"/>
    <property type="project" value="InterPro"/>
</dbReference>
<dbReference type="InterPro" id="IPR037118">
    <property type="entry name" value="Val-tRNA_synth_C_sf"/>
</dbReference>
<keyword evidence="4" id="KW-0547">Nucleotide-binding</keyword>
<accession>Q56X13</accession>
<evidence type="ECO:0000256" key="4">
    <source>
        <dbReference type="ARBA" id="ARBA00022741"/>
    </source>
</evidence>
<keyword evidence="7 11" id="KW-0030">Aminoacyl-tRNA synthetase</keyword>
<evidence type="ECO:0000256" key="9">
    <source>
        <dbReference type="SAM" id="Coils"/>
    </source>
</evidence>
<gene>
    <name evidence="11" type="ordered locus">At1g14610</name>
</gene>
<keyword evidence="5" id="KW-0067">ATP-binding</keyword>
<dbReference type="AlphaFoldDB" id="Q56X13"/>
<proteinExistence type="evidence at transcript level"/>
<dbReference type="GO" id="GO:0005524">
    <property type="term" value="F:ATP binding"/>
    <property type="evidence" value="ECO:0007669"/>
    <property type="project" value="UniProtKB-KW"/>
</dbReference>
<dbReference type="ExpressionAtlas" id="Q56X13">
    <property type="expression patterns" value="baseline and differential"/>
</dbReference>
<dbReference type="EC" id="6.1.1.9" evidence="2"/>
<evidence type="ECO:0000256" key="2">
    <source>
        <dbReference type="ARBA" id="ARBA00013169"/>
    </source>
</evidence>
<evidence type="ECO:0000259" key="10">
    <source>
        <dbReference type="Pfam" id="PF08264"/>
    </source>
</evidence>
<name>Q56X13_ARATH</name>
<dbReference type="Pfam" id="PF08264">
    <property type="entry name" value="Anticodon_1"/>
    <property type="match status" value="1"/>
</dbReference>
<evidence type="ECO:0000313" key="11">
    <source>
        <dbReference type="EMBL" id="BAD94159.1"/>
    </source>
</evidence>
<dbReference type="SUPFAM" id="SSF47323">
    <property type="entry name" value="Anticodon-binding domain of a subclass of class I aminoacyl-tRNA synthetases"/>
    <property type="match status" value="1"/>
</dbReference>
<evidence type="ECO:0000256" key="5">
    <source>
        <dbReference type="ARBA" id="ARBA00022840"/>
    </source>
</evidence>
<dbReference type="PANTHER" id="PTHR11946">
    <property type="entry name" value="VALYL-TRNA SYNTHETASES"/>
    <property type="match status" value="1"/>
</dbReference>
<dbReference type="Gene3D" id="1.10.287.380">
    <property type="entry name" value="Valyl-tRNA synthetase, C-terminal domain"/>
    <property type="match status" value="1"/>
</dbReference>
<organism evidence="11">
    <name type="scientific">Arabidopsis thaliana</name>
    <name type="common">Mouse-ear cress</name>
    <dbReference type="NCBI Taxonomy" id="3702"/>
    <lineage>
        <taxon>Eukaryota</taxon>
        <taxon>Viridiplantae</taxon>
        <taxon>Streptophyta</taxon>
        <taxon>Embryophyta</taxon>
        <taxon>Tracheophyta</taxon>
        <taxon>Spermatophyta</taxon>
        <taxon>Magnoliopsida</taxon>
        <taxon>eudicotyledons</taxon>
        <taxon>Gunneridae</taxon>
        <taxon>Pentapetalae</taxon>
        <taxon>rosids</taxon>
        <taxon>malvids</taxon>
        <taxon>Brassicales</taxon>
        <taxon>Brassicaceae</taxon>
        <taxon>Camelineae</taxon>
        <taxon>Arabidopsis</taxon>
    </lineage>
</organism>
<dbReference type="GO" id="GO:0004832">
    <property type="term" value="F:valine-tRNA ligase activity"/>
    <property type="evidence" value="ECO:0007669"/>
    <property type="project" value="UniProtKB-EC"/>
</dbReference>
<comment type="similarity">
    <text evidence="1">Belongs to the class-I aminoacyl-tRNA synthetase family.</text>
</comment>
<dbReference type="InterPro" id="IPR002303">
    <property type="entry name" value="Valyl-tRNA_ligase"/>
</dbReference>
<keyword evidence="9" id="KW-0175">Coiled coil</keyword>
<evidence type="ECO:0000256" key="1">
    <source>
        <dbReference type="ARBA" id="ARBA00005594"/>
    </source>
</evidence>
<reference evidence="11" key="1">
    <citation type="submission" date="2005-03" db="EMBL/GenBank/DDBJ databases">
        <title>Large-scale analysis of RIKEN Arabidopsis full-length (RAFL) cDNAs.</title>
        <authorList>
            <person name="Totoki Y."/>
            <person name="Seki M."/>
            <person name="Ishida J."/>
            <person name="Nakajima M."/>
            <person name="Enju A."/>
            <person name="Kamiya A."/>
            <person name="Narusaka M."/>
            <person name="Shin-i T."/>
            <person name="Nakagawa M."/>
            <person name="Sakamoto N."/>
            <person name="Oishi K."/>
            <person name="Kohara Y."/>
            <person name="Kobayashi M."/>
            <person name="Toyoda A."/>
            <person name="Sakaki Y."/>
            <person name="Sakurai T."/>
            <person name="Iida K."/>
            <person name="Akiyama K."/>
            <person name="Satou M."/>
            <person name="Toyoda T."/>
            <person name="Konagaya A."/>
            <person name="Carninci P."/>
            <person name="Kawai J."/>
            <person name="Hayashizaki Y."/>
            <person name="Shinozaki K."/>
        </authorList>
    </citation>
    <scope>NUCLEOTIDE SEQUENCE</scope>
</reference>
<evidence type="ECO:0000256" key="6">
    <source>
        <dbReference type="ARBA" id="ARBA00022917"/>
    </source>
</evidence>
<dbReference type="InterPro" id="IPR009080">
    <property type="entry name" value="tRNAsynth_Ia_anticodon-bd"/>
</dbReference>